<keyword evidence="6" id="KW-0862">Zinc</keyword>
<feature type="chain" id="PRO_5019745465" evidence="9">
    <location>
        <begin position="26"/>
        <end position="313"/>
    </location>
</feature>
<keyword evidence="7 11" id="KW-0482">Metalloprotease</keyword>
<dbReference type="Gene3D" id="3.40.390.10">
    <property type="entry name" value="Collagenase (Catalytic Domain)"/>
    <property type="match status" value="1"/>
</dbReference>
<dbReference type="PANTHER" id="PTHR47466:SF1">
    <property type="entry name" value="METALLOPROTEASE MEP1 (AFU_ORTHOLOGUE AFUA_1G07730)-RELATED"/>
    <property type="match status" value="1"/>
</dbReference>
<sequence>MLFDVLKHSAIAVALCAAGMAVVSAQQADERPFAIEGRTFVNQGAFIAAGHRCGTPQHDDERMSEVDRVLAAHKAKLQKWAKPGDPTPQAAGGVINVYVHVITASNGTGAPTSQQITNQINVLNQAYGGQWTFNLVQTTVTANTAWYTMQPGTTAERDAKNALRQGTADDLNIYLANIGGGLLGWATFPSDYTRSPMMDGVVVLTASLPGGSAAPYNLGDTGTHEVGHWMGLYHTFQGGCARQDTGGDGVADTPAEKSPAYGCPTGRDSCKNLAGLDPISNFMDYTDDACMNTFSNGQFSRMATAFASYRAGK</sequence>
<name>A0A480AQN0_9BURK</name>
<evidence type="ECO:0000256" key="5">
    <source>
        <dbReference type="ARBA" id="ARBA00022801"/>
    </source>
</evidence>
<dbReference type="GO" id="GO:0008237">
    <property type="term" value="F:metallopeptidase activity"/>
    <property type="evidence" value="ECO:0007669"/>
    <property type="project" value="UniProtKB-KW"/>
</dbReference>
<dbReference type="SUPFAM" id="SSF55486">
    <property type="entry name" value="Metalloproteases ('zincins'), catalytic domain"/>
    <property type="match status" value="1"/>
</dbReference>
<keyword evidence="12" id="KW-1185">Reference proteome</keyword>
<proteinExistence type="inferred from homology"/>
<feature type="signal peptide" evidence="9">
    <location>
        <begin position="1"/>
        <end position="25"/>
    </location>
</feature>
<feature type="domain" description="Peptidase M43 pregnancy-associated plasma-A" evidence="10">
    <location>
        <begin position="215"/>
        <end position="305"/>
    </location>
</feature>
<comment type="caution">
    <text evidence="11">The sequence shown here is derived from an EMBL/GenBank/DDBJ whole genome shotgun (WGS) entry which is preliminary data.</text>
</comment>
<evidence type="ECO:0000256" key="2">
    <source>
        <dbReference type="ARBA" id="ARBA00022670"/>
    </source>
</evidence>
<evidence type="ECO:0000313" key="11">
    <source>
        <dbReference type="EMBL" id="GCL63246.1"/>
    </source>
</evidence>
<dbReference type="InterPro" id="IPR008754">
    <property type="entry name" value="Peptidase_M43"/>
</dbReference>
<dbReference type="RefSeq" id="WP_228027078.1">
    <property type="nucleotide sequence ID" value="NZ_BJCL01000005.1"/>
</dbReference>
<evidence type="ECO:0000256" key="3">
    <source>
        <dbReference type="ARBA" id="ARBA00022723"/>
    </source>
</evidence>
<reference evidence="12" key="1">
    <citation type="submission" date="2019-03" db="EMBL/GenBank/DDBJ databases">
        <title>Aquabacterium pictum sp.nov., the first bacteriochlorophyll a-containing freshwater bacterium in the genus Aquabacterium of the class Betaproteobacteria.</title>
        <authorList>
            <person name="Hirose S."/>
            <person name="Tank M."/>
            <person name="Hara E."/>
            <person name="Tamaki H."/>
            <person name="Takaichi S."/>
            <person name="Haruta S."/>
            <person name="Hanada S."/>
        </authorList>
    </citation>
    <scope>NUCLEOTIDE SEQUENCE [LARGE SCALE GENOMIC DNA]</scope>
    <source>
        <strain evidence="12">W35</strain>
    </source>
</reference>
<dbReference type="PANTHER" id="PTHR47466">
    <property type="match status" value="1"/>
</dbReference>
<dbReference type="Proteomes" id="UP000301751">
    <property type="component" value="Unassembled WGS sequence"/>
</dbReference>
<protein>
    <submittedName>
        <fullName evidence="11">Zinc metalloprotease</fullName>
    </submittedName>
</protein>
<keyword evidence="2 11" id="KW-0645">Protease</keyword>
<evidence type="ECO:0000256" key="8">
    <source>
        <dbReference type="ARBA" id="ARBA00023157"/>
    </source>
</evidence>
<accession>A0A480AQN0</accession>
<evidence type="ECO:0000259" key="10">
    <source>
        <dbReference type="Pfam" id="PF05572"/>
    </source>
</evidence>
<dbReference type="EMBL" id="BJCL01000005">
    <property type="protein sequence ID" value="GCL63246.1"/>
    <property type="molecule type" value="Genomic_DNA"/>
</dbReference>
<dbReference type="GO" id="GO:0046872">
    <property type="term" value="F:metal ion binding"/>
    <property type="evidence" value="ECO:0007669"/>
    <property type="project" value="UniProtKB-KW"/>
</dbReference>
<evidence type="ECO:0000313" key="12">
    <source>
        <dbReference type="Proteomes" id="UP000301751"/>
    </source>
</evidence>
<dbReference type="GO" id="GO:0006508">
    <property type="term" value="P:proteolysis"/>
    <property type="evidence" value="ECO:0007669"/>
    <property type="project" value="UniProtKB-KW"/>
</dbReference>
<keyword evidence="8" id="KW-1015">Disulfide bond</keyword>
<organism evidence="11 12">
    <name type="scientific">Pseudaquabacterium pictum</name>
    <dbReference type="NCBI Taxonomy" id="2315236"/>
    <lineage>
        <taxon>Bacteria</taxon>
        <taxon>Pseudomonadati</taxon>
        <taxon>Pseudomonadota</taxon>
        <taxon>Betaproteobacteria</taxon>
        <taxon>Burkholderiales</taxon>
        <taxon>Sphaerotilaceae</taxon>
        <taxon>Pseudaquabacterium</taxon>
    </lineage>
</organism>
<evidence type="ECO:0000256" key="6">
    <source>
        <dbReference type="ARBA" id="ARBA00022833"/>
    </source>
</evidence>
<keyword evidence="4 9" id="KW-0732">Signal</keyword>
<dbReference type="InterPro" id="IPR024079">
    <property type="entry name" value="MetalloPept_cat_dom_sf"/>
</dbReference>
<dbReference type="Pfam" id="PF05572">
    <property type="entry name" value="Peptidase_M43"/>
    <property type="match status" value="1"/>
</dbReference>
<keyword evidence="3" id="KW-0479">Metal-binding</keyword>
<dbReference type="CDD" id="cd04275">
    <property type="entry name" value="ZnMc_pappalysin_like"/>
    <property type="match status" value="1"/>
</dbReference>
<evidence type="ECO:0000256" key="9">
    <source>
        <dbReference type="SAM" id="SignalP"/>
    </source>
</evidence>
<keyword evidence="5" id="KW-0378">Hydrolase</keyword>
<evidence type="ECO:0000256" key="7">
    <source>
        <dbReference type="ARBA" id="ARBA00023049"/>
    </source>
</evidence>
<evidence type="ECO:0000256" key="4">
    <source>
        <dbReference type="ARBA" id="ARBA00022729"/>
    </source>
</evidence>
<evidence type="ECO:0000256" key="1">
    <source>
        <dbReference type="ARBA" id="ARBA00008721"/>
    </source>
</evidence>
<gene>
    <name evidence="11" type="ORF">AQPW35_23270</name>
</gene>
<comment type="similarity">
    <text evidence="1">Belongs to the peptidase M43B family.</text>
</comment>
<dbReference type="AlphaFoldDB" id="A0A480AQN0"/>